<gene>
    <name evidence="3" type="ORF">RIMI_LOCUS6640957</name>
</gene>
<dbReference type="Proteomes" id="UP001176940">
    <property type="component" value="Unassembled WGS sequence"/>
</dbReference>
<evidence type="ECO:0000259" key="2">
    <source>
        <dbReference type="SMART" id="SM01151"/>
    </source>
</evidence>
<dbReference type="PANTHER" id="PTHR10684:SF3">
    <property type="entry name" value="NUCLEAR RECEPTOR COACTIVATOR 3"/>
    <property type="match status" value="1"/>
</dbReference>
<protein>
    <recommendedName>
        <fullName evidence="2">DUF1518 domain-containing protein</fullName>
    </recommendedName>
</protein>
<dbReference type="Pfam" id="PF07469">
    <property type="entry name" value="DUF1518"/>
    <property type="match status" value="1"/>
</dbReference>
<dbReference type="InterPro" id="IPR010011">
    <property type="entry name" value="NCO_DUF1518"/>
</dbReference>
<evidence type="ECO:0000256" key="1">
    <source>
        <dbReference type="SAM" id="MobiDB-lite"/>
    </source>
</evidence>
<dbReference type="InterPro" id="IPR017426">
    <property type="entry name" value="Nuclear_rcpt_coactivator"/>
</dbReference>
<evidence type="ECO:0000313" key="3">
    <source>
        <dbReference type="EMBL" id="CAJ0936087.1"/>
    </source>
</evidence>
<keyword evidence="4" id="KW-1185">Reference proteome</keyword>
<feature type="region of interest" description="Disordered" evidence="1">
    <location>
        <begin position="1"/>
        <end position="30"/>
    </location>
</feature>
<organism evidence="3 4">
    <name type="scientific">Ranitomeya imitator</name>
    <name type="common">mimic poison frog</name>
    <dbReference type="NCBI Taxonomy" id="111125"/>
    <lineage>
        <taxon>Eukaryota</taxon>
        <taxon>Metazoa</taxon>
        <taxon>Chordata</taxon>
        <taxon>Craniata</taxon>
        <taxon>Vertebrata</taxon>
        <taxon>Euteleostomi</taxon>
        <taxon>Amphibia</taxon>
        <taxon>Batrachia</taxon>
        <taxon>Anura</taxon>
        <taxon>Neobatrachia</taxon>
        <taxon>Hyloidea</taxon>
        <taxon>Dendrobatidae</taxon>
        <taxon>Dendrobatinae</taxon>
        <taxon>Ranitomeya</taxon>
    </lineage>
</organism>
<dbReference type="EMBL" id="CAUEEQ010012102">
    <property type="protein sequence ID" value="CAJ0936087.1"/>
    <property type="molecule type" value="Genomic_DNA"/>
</dbReference>
<feature type="compositionally biased region" description="Low complexity" evidence="1">
    <location>
        <begin position="1"/>
        <end position="16"/>
    </location>
</feature>
<feature type="compositionally biased region" description="Polar residues" evidence="1">
    <location>
        <begin position="17"/>
        <end position="29"/>
    </location>
</feature>
<evidence type="ECO:0000313" key="4">
    <source>
        <dbReference type="Proteomes" id="UP001176940"/>
    </source>
</evidence>
<proteinExistence type="predicted"/>
<sequence>MDQKPPMYGQPYPGQGSTMQAGGFSSMQGQHAPFNSMMGQMGQQQGNFPLQGMHPRANLMRPRTNIPKQLRMQLQQRLQGQQQGFLNAQMVAQRNRELINHQIRQQRMAMIIQQQGQSQGFSPPPNVTTTGGMENALSGPPMPQAPPQQFPYPPSYGMNQQADPTFGRVSSPPNHMMASRMAPSQNPHSQSTQLYQSPDMKGWPSGTMARPGSFPQQYGHQASPGTYNMMHMNSNGSHMSQMQMNTLPMSGMPMGPDQGTSFRWYLLGRPMDRAVEFRQRGGSCRGLSGSRSRHRWNRGVLQGGRRENATDYDAKKGRWITRSSCADKRMLRVY</sequence>
<comment type="caution">
    <text evidence="3">The sequence shown here is derived from an EMBL/GenBank/DDBJ whole genome shotgun (WGS) entry which is preliminary data.</text>
</comment>
<accession>A0ABN9LBV9</accession>
<dbReference type="SMART" id="SM01151">
    <property type="entry name" value="DUF1518"/>
    <property type="match status" value="1"/>
</dbReference>
<reference evidence="3" key="1">
    <citation type="submission" date="2023-07" db="EMBL/GenBank/DDBJ databases">
        <authorList>
            <person name="Stuckert A."/>
        </authorList>
    </citation>
    <scope>NUCLEOTIDE SEQUENCE</scope>
</reference>
<name>A0ABN9LBV9_9NEOB</name>
<feature type="domain" description="DUF1518" evidence="2">
    <location>
        <begin position="132"/>
        <end position="189"/>
    </location>
</feature>
<dbReference type="PANTHER" id="PTHR10684">
    <property type="entry name" value="NUCLEAR RECEPTOR COACTIVATOR"/>
    <property type="match status" value="1"/>
</dbReference>